<evidence type="ECO:0000256" key="1">
    <source>
        <dbReference type="ARBA" id="ARBA00010178"/>
    </source>
</evidence>
<keyword evidence="2 5" id="KW-0479">Metal-binding</keyword>
<dbReference type="InterPro" id="IPR012131">
    <property type="entry name" value="Hstdl_DH"/>
</dbReference>
<feature type="binding site" evidence="5 10">
    <location>
        <position position="368"/>
    </location>
    <ligand>
        <name>Zn(2+)</name>
        <dbReference type="ChEBI" id="CHEBI:29105"/>
    </ligand>
</feature>
<dbReference type="Gene3D" id="3.40.50.1980">
    <property type="entry name" value="Nitrogenase molybdenum iron protein domain"/>
    <property type="match status" value="2"/>
</dbReference>
<dbReference type="GO" id="GO:0051287">
    <property type="term" value="F:NAD binding"/>
    <property type="evidence" value="ECO:0007669"/>
    <property type="project" value="InterPro"/>
</dbReference>
<dbReference type="UniPathway" id="UPA00031">
    <property type="reaction ID" value="UER00014"/>
</dbReference>
<feature type="binding site" evidence="5 10">
    <location>
        <position position="428"/>
    </location>
    <ligand>
        <name>Zn(2+)</name>
        <dbReference type="ChEBI" id="CHEBI:29105"/>
    </ligand>
</feature>
<dbReference type="CDD" id="cd06572">
    <property type="entry name" value="Histidinol_dh"/>
    <property type="match status" value="1"/>
</dbReference>
<keyword evidence="4 5" id="KW-0560">Oxidoreductase</keyword>
<evidence type="ECO:0000313" key="12">
    <source>
        <dbReference type="EMBL" id="TET09555.1"/>
    </source>
</evidence>
<feature type="binding site" evidence="5 8">
    <location>
        <position position="134"/>
    </location>
    <ligand>
        <name>NAD(+)</name>
        <dbReference type="ChEBI" id="CHEBI:57540"/>
    </ligand>
</feature>
<evidence type="ECO:0000256" key="10">
    <source>
        <dbReference type="PIRSR" id="PIRSR000099-4"/>
    </source>
</evidence>
<evidence type="ECO:0000256" key="4">
    <source>
        <dbReference type="ARBA" id="ARBA00023002"/>
    </source>
</evidence>
<organism evidence="12 13">
    <name type="scientific">Aerophobetes bacterium</name>
    <dbReference type="NCBI Taxonomy" id="2030807"/>
    <lineage>
        <taxon>Bacteria</taxon>
        <taxon>Candidatus Aerophobota</taxon>
    </lineage>
</organism>
<proteinExistence type="inferred from homology"/>
<comment type="pathway">
    <text evidence="5">Amino-acid biosynthesis; L-histidine biosynthesis; L-histidine from 5-phospho-alpha-D-ribose 1-diphosphate: step 9/9.</text>
</comment>
<comment type="function">
    <text evidence="5">Catalyzes the sequential NAD-dependent oxidations of L-histidinol to L-histidinaldehyde and then to L-histidine.</text>
</comment>
<dbReference type="HAMAP" id="MF_01024">
    <property type="entry name" value="HisD"/>
    <property type="match status" value="1"/>
</dbReference>
<feature type="binding site" evidence="5 9">
    <location>
        <position position="422"/>
    </location>
    <ligand>
        <name>substrate</name>
    </ligand>
</feature>
<dbReference type="Gene3D" id="1.20.5.1300">
    <property type="match status" value="1"/>
</dbReference>
<feature type="active site" description="Proton acceptor" evidence="5 7">
    <location>
        <position position="335"/>
    </location>
</feature>
<dbReference type="Pfam" id="PF00815">
    <property type="entry name" value="Histidinol_dh"/>
    <property type="match status" value="1"/>
</dbReference>
<dbReference type="EMBL" id="SOKJ01000283">
    <property type="protein sequence ID" value="TET09555.1"/>
    <property type="molecule type" value="Genomic_DNA"/>
</dbReference>
<dbReference type="GO" id="GO:0005829">
    <property type="term" value="C:cytosol"/>
    <property type="evidence" value="ECO:0007669"/>
    <property type="project" value="TreeGrafter"/>
</dbReference>
<protein>
    <recommendedName>
        <fullName evidence="5">Histidinol dehydrogenase</fullName>
        <shortName evidence="5">HDH</shortName>
        <ecNumber evidence="5">1.1.1.23</ecNumber>
    </recommendedName>
</protein>
<dbReference type="EC" id="1.1.1.23" evidence="5"/>
<comment type="cofactor">
    <cofactor evidence="5 10">
        <name>Zn(2+)</name>
        <dbReference type="ChEBI" id="CHEBI:29105"/>
    </cofactor>
    <text evidence="5 10">Binds 1 zinc ion per subunit.</text>
</comment>
<dbReference type="InterPro" id="IPR016161">
    <property type="entry name" value="Ald_DH/histidinol_DH"/>
</dbReference>
<feature type="binding site" evidence="5 9">
    <location>
        <position position="244"/>
    </location>
    <ligand>
        <name>substrate</name>
    </ligand>
</feature>
<comment type="similarity">
    <text evidence="1 5 6 11">Belongs to the histidinol dehydrogenase family.</text>
</comment>
<feature type="binding site" evidence="5 10">
    <location>
        <position position="269"/>
    </location>
    <ligand>
        <name>Zn(2+)</name>
        <dbReference type="ChEBI" id="CHEBI:29105"/>
    </ligand>
</feature>
<name>A0A523RUU8_UNCAE</name>
<evidence type="ECO:0000256" key="7">
    <source>
        <dbReference type="PIRSR" id="PIRSR000099-1"/>
    </source>
</evidence>
<feature type="binding site" evidence="5 9">
    <location>
        <position position="266"/>
    </location>
    <ligand>
        <name>substrate</name>
    </ligand>
</feature>
<dbReference type="Proteomes" id="UP000316360">
    <property type="component" value="Unassembled WGS sequence"/>
</dbReference>
<dbReference type="InterPro" id="IPR022695">
    <property type="entry name" value="Histidinol_DH_monofunct"/>
</dbReference>
<keyword evidence="3 5" id="KW-0862">Zinc</keyword>
<dbReference type="NCBIfam" id="TIGR00069">
    <property type="entry name" value="hisD"/>
    <property type="match status" value="1"/>
</dbReference>
<dbReference type="FunFam" id="3.40.50.1980:FF:000001">
    <property type="entry name" value="Histidinol dehydrogenase"/>
    <property type="match status" value="1"/>
</dbReference>
<evidence type="ECO:0000256" key="8">
    <source>
        <dbReference type="PIRSR" id="PIRSR000099-2"/>
    </source>
</evidence>
<dbReference type="PRINTS" id="PR00083">
    <property type="entry name" value="HOLDHDRGNASE"/>
</dbReference>
<dbReference type="AlphaFoldDB" id="A0A523RUU8"/>
<feature type="active site" description="Proton acceptor" evidence="5 7">
    <location>
        <position position="334"/>
    </location>
</feature>
<dbReference type="PIRSF" id="PIRSF000099">
    <property type="entry name" value="Histidinol_dh"/>
    <property type="match status" value="1"/>
</dbReference>
<keyword evidence="5 8" id="KW-0520">NAD</keyword>
<keyword evidence="5" id="KW-0368">Histidine biosynthesis</keyword>
<comment type="catalytic activity">
    <reaction evidence="5">
        <text>L-histidinol + 2 NAD(+) + H2O = L-histidine + 2 NADH + 3 H(+)</text>
        <dbReference type="Rhea" id="RHEA:20641"/>
        <dbReference type="ChEBI" id="CHEBI:15377"/>
        <dbReference type="ChEBI" id="CHEBI:15378"/>
        <dbReference type="ChEBI" id="CHEBI:57540"/>
        <dbReference type="ChEBI" id="CHEBI:57595"/>
        <dbReference type="ChEBI" id="CHEBI:57699"/>
        <dbReference type="ChEBI" id="CHEBI:57945"/>
        <dbReference type="EC" id="1.1.1.23"/>
    </reaction>
</comment>
<comment type="caution">
    <text evidence="12">The sequence shown here is derived from an EMBL/GenBank/DDBJ whole genome shotgun (WGS) entry which is preliminary data.</text>
</comment>
<feature type="binding site" evidence="5 8">
    <location>
        <position position="219"/>
    </location>
    <ligand>
        <name>NAD(+)</name>
        <dbReference type="ChEBI" id="CHEBI:57540"/>
    </ligand>
</feature>
<dbReference type="GO" id="GO:0000105">
    <property type="term" value="P:L-histidine biosynthetic process"/>
    <property type="evidence" value="ECO:0007669"/>
    <property type="project" value="UniProtKB-UniRule"/>
</dbReference>
<feature type="binding site" evidence="5 10">
    <location>
        <position position="266"/>
    </location>
    <ligand>
        <name>Zn(2+)</name>
        <dbReference type="ChEBI" id="CHEBI:29105"/>
    </ligand>
</feature>
<evidence type="ECO:0000256" key="3">
    <source>
        <dbReference type="ARBA" id="ARBA00022833"/>
    </source>
</evidence>
<feature type="binding site" evidence="5 9">
    <location>
        <position position="269"/>
    </location>
    <ligand>
        <name>substrate</name>
    </ligand>
</feature>
<feature type="binding site" evidence="5 9">
    <location>
        <position position="368"/>
    </location>
    <ligand>
        <name>substrate</name>
    </ligand>
</feature>
<feature type="binding site" evidence="5 8">
    <location>
        <position position="196"/>
    </location>
    <ligand>
        <name>NAD(+)</name>
        <dbReference type="ChEBI" id="CHEBI:57540"/>
    </ligand>
</feature>
<dbReference type="SUPFAM" id="SSF53720">
    <property type="entry name" value="ALDH-like"/>
    <property type="match status" value="1"/>
</dbReference>
<gene>
    <name evidence="5 12" type="primary">hisD</name>
    <name evidence="12" type="ORF">E3J84_05025</name>
</gene>
<sequence length="437" mass="47752">MRQPKRLKDLDKNERQKILERSTSKAEEVLSAVIPIIKEVKENGDEALVKFTARFDKVNLTPQDFIVSKERIEAAYKKTSPDVVASLKRMRDQVCHFHQHQIRKEWSINKFADKGEGRYQLGERFIPIERVGVYVPGGKANYPSTAIMAVVPAKIAGVSQIILASPPRETGQMADVVMVAADIAGAHLLINISGAQAVAALAYGTSTIPKVDMIVGPGNAYVNAAKAYLSGLGEVAIDSPAGPSEILILADDSANPSYIARDMLSQAEHAEDNCAILVTTSKKLADKVYQYLESEVENSSRKKIIKKSLGDYGAILIADSLSEAIEFTNEFAPEHLEIMTERPHQVLKEIKNAGSVFLGDFSPVAAGDYLTGTNHILPTGGSARRFSGLSVETFLKKIAYQSLSKKALNLMSEDIARLASLEGPYNEHIRSVKAREE</sequence>
<evidence type="ECO:0000313" key="13">
    <source>
        <dbReference type="Proteomes" id="UP000316360"/>
    </source>
</evidence>
<evidence type="ECO:0000256" key="5">
    <source>
        <dbReference type="HAMAP-Rule" id="MF_01024"/>
    </source>
</evidence>
<evidence type="ECO:0000256" key="9">
    <source>
        <dbReference type="PIRSR" id="PIRSR000099-3"/>
    </source>
</evidence>
<dbReference type="InterPro" id="IPR001692">
    <property type="entry name" value="Histidinol_DH_CS"/>
</dbReference>
<dbReference type="GO" id="GO:0004399">
    <property type="term" value="F:histidinol dehydrogenase activity"/>
    <property type="evidence" value="ECO:0007669"/>
    <property type="project" value="UniProtKB-UniRule"/>
</dbReference>
<dbReference type="PANTHER" id="PTHR21256">
    <property type="entry name" value="HISTIDINOL DEHYDROGENASE HDH"/>
    <property type="match status" value="1"/>
</dbReference>
<dbReference type="GO" id="GO:0008270">
    <property type="term" value="F:zinc ion binding"/>
    <property type="evidence" value="ECO:0007669"/>
    <property type="project" value="UniProtKB-UniRule"/>
</dbReference>
<keyword evidence="5" id="KW-0028">Amino-acid biosynthesis</keyword>
<evidence type="ECO:0000256" key="6">
    <source>
        <dbReference type="PIRNR" id="PIRNR000099"/>
    </source>
</evidence>
<feature type="binding site" evidence="5 9">
    <location>
        <position position="335"/>
    </location>
    <ligand>
        <name>substrate</name>
    </ligand>
</feature>
<evidence type="ECO:0000256" key="11">
    <source>
        <dbReference type="RuleBase" id="RU004175"/>
    </source>
</evidence>
<evidence type="ECO:0000256" key="2">
    <source>
        <dbReference type="ARBA" id="ARBA00022723"/>
    </source>
</evidence>
<feature type="binding site" evidence="5 9">
    <location>
        <position position="428"/>
    </location>
    <ligand>
        <name>substrate</name>
    </ligand>
</feature>
<dbReference type="PROSITE" id="PS00611">
    <property type="entry name" value="HISOL_DEHYDROGENASE"/>
    <property type="match status" value="1"/>
</dbReference>
<reference evidence="12 13" key="1">
    <citation type="submission" date="2019-03" db="EMBL/GenBank/DDBJ databases">
        <title>Metabolic potential of uncultured bacteria and archaea associated with petroleum seepage in deep-sea sediments.</title>
        <authorList>
            <person name="Dong X."/>
            <person name="Hubert C."/>
        </authorList>
    </citation>
    <scope>NUCLEOTIDE SEQUENCE [LARGE SCALE GENOMIC DNA]</scope>
    <source>
        <strain evidence="12">E44_bin7</strain>
    </source>
</reference>
<dbReference type="PANTHER" id="PTHR21256:SF2">
    <property type="entry name" value="HISTIDINE BIOSYNTHESIS TRIFUNCTIONAL PROTEIN"/>
    <property type="match status" value="1"/>
</dbReference>
<accession>A0A523RUU8</accession>